<dbReference type="EMBL" id="CM020620">
    <property type="protein sequence ID" value="KAK1870280.1"/>
    <property type="molecule type" value="Genomic_DNA"/>
</dbReference>
<evidence type="ECO:0000313" key="2">
    <source>
        <dbReference type="Proteomes" id="UP000798662"/>
    </source>
</evidence>
<reference evidence="1" key="1">
    <citation type="submission" date="2019-11" db="EMBL/GenBank/DDBJ databases">
        <title>Nori genome reveals adaptations in red seaweeds to the harsh intertidal environment.</title>
        <authorList>
            <person name="Wang D."/>
            <person name="Mao Y."/>
        </authorList>
    </citation>
    <scope>NUCLEOTIDE SEQUENCE</scope>
    <source>
        <tissue evidence="1">Gametophyte</tissue>
    </source>
</reference>
<proteinExistence type="predicted"/>
<name>A0ACC3CJK7_PYRYE</name>
<evidence type="ECO:0000313" key="1">
    <source>
        <dbReference type="EMBL" id="KAK1870280.1"/>
    </source>
</evidence>
<gene>
    <name evidence="1" type="ORF">I4F81_012742</name>
</gene>
<sequence length="238" mass="24884">MSPPPPPPHLTVVVPAYNEAERITVMLDEAVDHLAAAAYPSELLVVDDGSTDATADLVTAYAVRRSSSHVAVRLLRQTPNAGKGAAVRAGAAAASGAWVLMADADGATRFADVDALFAAATAAGADAACGFKLYSAAAAVAAFRGQQLTRWAFDVENLYRVQAAGMRVVEVPVAWTEIPGSKMGSLARVCVRMLADVMRMRWAYATGQWTLPSRGTRTAPGTLEPPRRGGLAAAGYTQ</sequence>
<protein>
    <submittedName>
        <fullName evidence="1">Uncharacterized protein</fullName>
    </submittedName>
</protein>
<keyword evidence="2" id="KW-1185">Reference proteome</keyword>
<organism evidence="1 2">
    <name type="scientific">Pyropia yezoensis</name>
    <name type="common">Susabi-nori</name>
    <name type="synonym">Porphyra yezoensis</name>
    <dbReference type="NCBI Taxonomy" id="2788"/>
    <lineage>
        <taxon>Eukaryota</taxon>
        <taxon>Rhodophyta</taxon>
        <taxon>Bangiophyceae</taxon>
        <taxon>Bangiales</taxon>
        <taxon>Bangiaceae</taxon>
        <taxon>Pyropia</taxon>
    </lineage>
</organism>
<dbReference type="Proteomes" id="UP000798662">
    <property type="component" value="Chromosome 3"/>
</dbReference>
<accession>A0ACC3CJK7</accession>
<comment type="caution">
    <text evidence="1">The sequence shown here is derived from an EMBL/GenBank/DDBJ whole genome shotgun (WGS) entry which is preliminary data.</text>
</comment>